<feature type="chain" id="PRO_5047011978" description="Purine and uridine phosphorylase" evidence="2">
    <location>
        <begin position="24"/>
        <end position="886"/>
    </location>
</feature>
<keyword evidence="7" id="KW-1185">Reference proteome</keyword>
<feature type="domain" description="Nucleoside phosphorylase" evidence="3">
    <location>
        <begin position="11"/>
        <end position="133"/>
    </location>
</feature>
<dbReference type="PANTHER" id="PTHR46082">
    <property type="entry name" value="ATP/GTP-BINDING PROTEIN-RELATED"/>
    <property type="match status" value="1"/>
</dbReference>
<evidence type="ECO:0000259" key="3">
    <source>
        <dbReference type="Pfam" id="PF01048"/>
    </source>
</evidence>
<evidence type="ECO:0000256" key="1">
    <source>
        <dbReference type="PROSITE-ProRule" id="PRU00339"/>
    </source>
</evidence>
<proteinExistence type="predicted"/>
<dbReference type="Gene3D" id="3.40.50.300">
    <property type="entry name" value="P-loop containing nucleotide triphosphate hydrolases"/>
    <property type="match status" value="1"/>
</dbReference>
<dbReference type="InterPro" id="IPR000845">
    <property type="entry name" value="Nucleoside_phosphorylase_d"/>
</dbReference>
<organism evidence="6 7">
    <name type="scientific">Aspergillus cavernicola</name>
    <dbReference type="NCBI Taxonomy" id="176166"/>
    <lineage>
        <taxon>Eukaryota</taxon>
        <taxon>Fungi</taxon>
        <taxon>Dikarya</taxon>
        <taxon>Ascomycota</taxon>
        <taxon>Pezizomycotina</taxon>
        <taxon>Eurotiomycetes</taxon>
        <taxon>Eurotiomycetidae</taxon>
        <taxon>Eurotiales</taxon>
        <taxon>Aspergillaceae</taxon>
        <taxon>Aspergillus</taxon>
        <taxon>Aspergillus subgen. Nidulantes</taxon>
    </lineage>
</organism>
<evidence type="ECO:0008006" key="8">
    <source>
        <dbReference type="Google" id="ProtNLM"/>
    </source>
</evidence>
<protein>
    <recommendedName>
        <fullName evidence="8">Purine and uridine phosphorylase</fullName>
    </recommendedName>
</protein>
<dbReference type="Gene3D" id="1.25.40.10">
    <property type="entry name" value="Tetratricopeptide repeat domain"/>
    <property type="match status" value="1"/>
</dbReference>
<keyword evidence="2" id="KW-0732">Signal</keyword>
<evidence type="ECO:0000313" key="6">
    <source>
        <dbReference type="EMBL" id="KAL2835145.1"/>
    </source>
</evidence>
<evidence type="ECO:0000259" key="5">
    <source>
        <dbReference type="Pfam" id="PF25000"/>
    </source>
</evidence>
<evidence type="ECO:0000256" key="2">
    <source>
        <dbReference type="SAM" id="SignalP"/>
    </source>
</evidence>
<dbReference type="EMBL" id="JBFXLS010000001">
    <property type="protein sequence ID" value="KAL2835145.1"/>
    <property type="molecule type" value="Genomic_DNA"/>
</dbReference>
<feature type="repeat" description="TPR" evidence="1">
    <location>
        <begin position="764"/>
        <end position="797"/>
    </location>
</feature>
<dbReference type="PROSITE" id="PS50005">
    <property type="entry name" value="TPR"/>
    <property type="match status" value="2"/>
</dbReference>
<keyword evidence="1" id="KW-0802">TPR repeat</keyword>
<dbReference type="InterPro" id="IPR053137">
    <property type="entry name" value="NLR-like"/>
</dbReference>
<accession>A0ABR4J5B5</accession>
<dbReference type="SUPFAM" id="SSF53167">
    <property type="entry name" value="Purine and uridine phosphorylases"/>
    <property type="match status" value="1"/>
</dbReference>
<dbReference type="Pfam" id="PF13191">
    <property type="entry name" value="AAA_16"/>
    <property type="match status" value="1"/>
</dbReference>
<reference evidence="6 7" key="1">
    <citation type="submission" date="2024-07" db="EMBL/GenBank/DDBJ databases">
        <title>Section-level genome sequencing and comparative genomics of Aspergillus sections Usti and Cavernicolus.</title>
        <authorList>
            <consortium name="Lawrence Berkeley National Laboratory"/>
            <person name="Nybo J.L."/>
            <person name="Vesth T.C."/>
            <person name="Theobald S."/>
            <person name="Frisvad J.C."/>
            <person name="Larsen T.O."/>
            <person name="Kjaerboelling I."/>
            <person name="Rothschild-Mancinelli K."/>
            <person name="Lyhne E.K."/>
            <person name="Kogle M.E."/>
            <person name="Barry K."/>
            <person name="Clum A."/>
            <person name="Na H."/>
            <person name="Ledsgaard L."/>
            <person name="Lin J."/>
            <person name="Lipzen A."/>
            <person name="Kuo A."/>
            <person name="Riley R."/>
            <person name="Mondo S."/>
            <person name="LaButti K."/>
            <person name="Haridas S."/>
            <person name="Pangalinan J."/>
            <person name="Salamov A.A."/>
            <person name="Simmons B.A."/>
            <person name="Magnuson J.K."/>
            <person name="Chen J."/>
            <person name="Drula E."/>
            <person name="Henrissat B."/>
            <person name="Wiebenga A."/>
            <person name="Lubbers R.J."/>
            <person name="Gomes A.C."/>
            <person name="Makela M.R."/>
            <person name="Stajich J."/>
            <person name="Grigoriev I.V."/>
            <person name="Mortensen U.H."/>
            <person name="De vries R.P."/>
            <person name="Baker S.E."/>
            <person name="Andersen M.R."/>
        </authorList>
    </citation>
    <scope>NUCLEOTIDE SEQUENCE [LARGE SCALE GENOMIC DNA]</scope>
    <source>
        <strain evidence="6 7">CBS 600.67</strain>
    </source>
</reference>
<dbReference type="Gene3D" id="3.40.50.1580">
    <property type="entry name" value="Nucleoside phosphorylase domain"/>
    <property type="match status" value="1"/>
</dbReference>
<feature type="signal peptide" evidence="2">
    <location>
        <begin position="1"/>
        <end position="23"/>
    </location>
</feature>
<dbReference type="Pfam" id="PF25000">
    <property type="entry name" value="DUF7779"/>
    <property type="match status" value="1"/>
</dbReference>
<dbReference type="Pfam" id="PF13424">
    <property type="entry name" value="TPR_12"/>
    <property type="match status" value="1"/>
</dbReference>
<feature type="repeat" description="TPR" evidence="1">
    <location>
        <begin position="806"/>
        <end position="839"/>
    </location>
</feature>
<dbReference type="SUPFAM" id="SSF52540">
    <property type="entry name" value="P-loop containing nucleoside triphosphate hydrolases"/>
    <property type="match status" value="1"/>
</dbReference>
<gene>
    <name evidence="6" type="ORF">BDW59DRAFT_4327</name>
</gene>
<dbReference type="InterPro" id="IPR011990">
    <property type="entry name" value="TPR-like_helical_dom_sf"/>
</dbReference>
<name>A0ABR4J5B5_9EURO</name>
<dbReference type="InterPro" id="IPR019734">
    <property type="entry name" value="TPR_rpt"/>
</dbReference>
<evidence type="ECO:0000313" key="7">
    <source>
        <dbReference type="Proteomes" id="UP001610335"/>
    </source>
</evidence>
<dbReference type="InterPro" id="IPR035994">
    <property type="entry name" value="Nucleoside_phosphorylase_sf"/>
</dbReference>
<feature type="domain" description="Orc1-like AAA ATPase" evidence="4">
    <location>
        <begin position="356"/>
        <end position="476"/>
    </location>
</feature>
<dbReference type="SUPFAM" id="SSF48452">
    <property type="entry name" value="TPR-like"/>
    <property type="match status" value="1"/>
</dbReference>
<dbReference type="Proteomes" id="UP001610335">
    <property type="component" value="Unassembled WGS sequence"/>
</dbReference>
<comment type="caution">
    <text evidence="6">The sequence shown here is derived from an EMBL/GenBank/DDBJ whole genome shotgun (WGS) entry which is preliminary data.</text>
</comment>
<dbReference type="Pfam" id="PF01048">
    <property type="entry name" value="PNP_UDP_1"/>
    <property type="match status" value="1"/>
</dbReference>
<sequence length="886" mass="99375">MRPSNRDQFAIAIICALTLEAEAVEDLFDEPYDRLGEYYRKQPGDDNAYINGRIGNHNVVVCYMPGMGKGSAASVASSLKISYKRIEVALLVGICGGAPYPSSGGEIFLGDVIISDSVVQYDFGRQYPGSFEKKTDVKDTLGRPNRAIRSTLASLQARRSRRDLQEKLSRHLQTLQETLPDWHRPTTIDDVLFEASYQHKHYNHEATCLCLSGTSKDICKAAVNSSCTSITCDLGRVCRCRTSTEHCSPSVHIGMVASADTVMKSGEHRDRLVQSEGFIGFEMEGAGVWDNISCIIIKGVCDYADSHKNKAWQSYAAATGAAAAKAFLEYWEPTAQEEINKLHIPLDLSAVPATEEFIGREEELSCLWDYLQPGSSHTRRVAVLHGLGGIGKTQLAIRFARKHQNNFTAIFWLNGRDRSALVSSLSSCLPRIQGQPVDAEATNEEEVEQRANQVLQWLAQPGNTRWLIIFDNIDQYSPLQGHSDSGYDIYKFFPKADHGSIIITSRLQGLTELGKPFPVQKLAYIDATRLLLQSSGFSAEDIKRMGAEQDITDLMRLLDGLSLAIVIAGAFMRQTGTKIKEYLDLYQTSWFNLQSQSGPTRHYQQGNMVQTWMVTYQEIKKRDPRAAKLLLLLAFFNNQDIWYELLESGLDCSDPPPWFKMAVPNRLAFKAKIKLLVGFSLVETKHQEGSYSLHPVVQDWCYHVAASNNLTNQLHGLALMSVGYMVPLNSEREYAVIQQRLLPHANYLINRGRGDWPVNTIDMWNALNGIGNLYKNQDRLEEAEEMYQQALAGYEKALGPDHTSTLNTVNNLGTLYSDQGKLKEAEEKYQRALAGYEKALGPDHTSTLGTVNNLGLLYSDQGNCRRQRRCISEHWQAMRQHWVLVI</sequence>
<dbReference type="InterPro" id="IPR027417">
    <property type="entry name" value="P-loop_NTPase"/>
</dbReference>
<dbReference type="InterPro" id="IPR056681">
    <property type="entry name" value="DUF7779"/>
</dbReference>
<dbReference type="SMART" id="SM00028">
    <property type="entry name" value="TPR"/>
    <property type="match status" value="2"/>
</dbReference>
<dbReference type="PANTHER" id="PTHR46082:SF6">
    <property type="entry name" value="AAA+ ATPASE DOMAIN-CONTAINING PROTEIN-RELATED"/>
    <property type="match status" value="1"/>
</dbReference>
<evidence type="ECO:0000259" key="4">
    <source>
        <dbReference type="Pfam" id="PF13191"/>
    </source>
</evidence>
<feature type="domain" description="DUF7779" evidence="5">
    <location>
        <begin position="619"/>
        <end position="701"/>
    </location>
</feature>
<dbReference type="InterPro" id="IPR041664">
    <property type="entry name" value="AAA_16"/>
</dbReference>